<protein>
    <submittedName>
        <fullName evidence="2">Polysaccharide deacetylase family protein</fullName>
    </submittedName>
</protein>
<sequence>MSSRKKVVLSLDAELIWGFHDQDDIPAEQVRHARDSWLYTLDLFDRYGVPATWAVVGHLFLDSCDGVHADHPAGAEWFARDPGGTATPDSEWFGGELIDAIRDSEVDHDVGSHTFSHVEFGRSDVSKEVARAELEYSVGVADEYDLEFASFVFPRNNVGHRELLADYGFSCYRGVAPERWYDGTPVRRMGKFATFALGTGSPPIVDPELDEYGLVDVPASMYLFSFEGLASDIAGGVTGDPVVSQVELGLDKLRERGDGTLHLWFHPNNLTSAEDRRRLEQIVSRVAEYRDQYDVAVQTMSRVADEVRARG</sequence>
<accession>A0ABD5R8Z5</accession>
<dbReference type="RefSeq" id="WP_227228213.1">
    <property type="nucleotide sequence ID" value="NZ_JAJCVJ010000001.1"/>
</dbReference>
<dbReference type="InterPro" id="IPR011330">
    <property type="entry name" value="Glyco_hydro/deAcase_b/a-brl"/>
</dbReference>
<evidence type="ECO:0000313" key="2">
    <source>
        <dbReference type="EMBL" id="MFC5366440.1"/>
    </source>
</evidence>
<reference evidence="2 3" key="1">
    <citation type="journal article" date="2019" name="Int. J. Syst. Evol. Microbiol.">
        <title>The Global Catalogue of Microorganisms (GCM) 10K type strain sequencing project: providing services to taxonomists for standard genome sequencing and annotation.</title>
        <authorList>
            <consortium name="The Broad Institute Genomics Platform"/>
            <consortium name="The Broad Institute Genome Sequencing Center for Infectious Disease"/>
            <person name="Wu L."/>
            <person name="Ma J."/>
        </authorList>
    </citation>
    <scope>NUCLEOTIDE SEQUENCE [LARGE SCALE GENOMIC DNA]</scope>
    <source>
        <strain evidence="2 3">CGMCC 1.12237</strain>
    </source>
</reference>
<dbReference type="Proteomes" id="UP001596201">
    <property type="component" value="Unassembled WGS sequence"/>
</dbReference>
<dbReference type="InterPro" id="IPR002509">
    <property type="entry name" value="NODB_dom"/>
</dbReference>
<dbReference type="SUPFAM" id="SSF88713">
    <property type="entry name" value="Glycoside hydrolase/deacetylase"/>
    <property type="match status" value="1"/>
</dbReference>
<dbReference type="Pfam" id="PF01522">
    <property type="entry name" value="Polysacc_deac_1"/>
    <property type="match status" value="1"/>
</dbReference>
<evidence type="ECO:0000259" key="1">
    <source>
        <dbReference type="Pfam" id="PF01522"/>
    </source>
</evidence>
<dbReference type="Gene3D" id="3.20.20.370">
    <property type="entry name" value="Glycoside hydrolase/deacetylase"/>
    <property type="match status" value="1"/>
</dbReference>
<gene>
    <name evidence="2" type="ORF">ACFPJ5_05770</name>
</gene>
<proteinExistence type="predicted"/>
<feature type="domain" description="NodB homology" evidence="1">
    <location>
        <begin position="25"/>
        <end position="138"/>
    </location>
</feature>
<organism evidence="2 3">
    <name type="scientific">Salinirubrum litoreum</name>
    <dbReference type="NCBI Taxonomy" id="1126234"/>
    <lineage>
        <taxon>Archaea</taxon>
        <taxon>Methanobacteriati</taxon>
        <taxon>Methanobacteriota</taxon>
        <taxon>Stenosarchaea group</taxon>
        <taxon>Halobacteria</taxon>
        <taxon>Halobacteriales</taxon>
        <taxon>Haloferacaceae</taxon>
        <taxon>Salinirubrum</taxon>
    </lineage>
</organism>
<name>A0ABD5R8Z5_9EURY</name>
<evidence type="ECO:0000313" key="3">
    <source>
        <dbReference type="Proteomes" id="UP001596201"/>
    </source>
</evidence>
<dbReference type="EMBL" id="JBHSKX010000001">
    <property type="protein sequence ID" value="MFC5366440.1"/>
    <property type="molecule type" value="Genomic_DNA"/>
</dbReference>
<comment type="caution">
    <text evidence="2">The sequence shown here is derived from an EMBL/GenBank/DDBJ whole genome shotgun (WGS) entry which is preliminary data.</text>
</comment>
<dbReference type="AlphaFoldDB" id="A0ABD5R8Z5"/>
<keyword evidence="3" id="KW-1185">Reference proteome</keyword>